<feature type="transmembrane region" description="Helical" evidence="1">
    <location>
        <begin position="68"/>
        <end position="87"/>
    </location>
</feature>
<dbReference type="EMBL" id="AJLS01000054">
    <property type="protein sequence ID" value="EKN69758.1"/>
    <property type="molecule type" value="Genomic_DNA"/>
</dbReference>
<dbReference type="STRING" id="1117379.BABA_08201"/>
<dbReference type="OrthoDB" id="1683771at2"/>
<organism evidence="2 3">
    <name type="scientific">Neobacillus bataviensis LMG 21833</name>
    <dbReference type="NCBI Taxonomy" id="1117379"/>
    <lineage>
        <taxon>Bacteria</taxon>
        <taxon>Bacillati</taxon>
        <taxon>Bacillota</taxon>
        <taxon>Bacilli</taxon>
        <taxon>Bacillales</taxon>
        <taxon>Bacillaceae</taxon>
        <taxon>Neobacillus</taxon>
    </lineage>
</organism>
<protein>
    <submittedName>
        <fullName evidence="2">Uncharacterized protein</fullName>
    </submittedName>
</protein>
<evidence type="ECO:0000313" key="2">
    <source>
        <dbReference type="EMBL" id="EKN69758.1"/>
    </source>
</evidence>
<feature type="transmembrane region" description="Helical" evidence="1">
    <location>
        <begin position="30"/>
        <end position="48"/>
    </location>
</feature>
<feature type="transmembrane region" description="Helical" evidence="1">
    <location>
        <begin position="94"/>
        <end position="113"/>
    </location>
</feature>
<evidence type="ECO:0000313" key="3">
    <source>
        <dbReference type="Proteomes" id="UP000006316"/>
    </source>
</evidence>
<evidence type="ECO:0000256" key="1">
    <source>
        <dbReference type="SAM" id="Phobius"/>
    </source>
</evidence>
<dbReference type="eggNOG" id="ENOG50333AV">
    <property type="taxonomic scope" value="Bacteria"/>
</dbReference>
<comment type="caution">
    <text evidence="2">The sequence shown here is derived from an EMBL/GenBank/DDBJ whole genome shotgun (WGS) entry which is preliminary data.</text>
</comment>
<keyword evidence="3" id="KW-1185">Reference proteome</keyword>
<dbReference type="PATRIC" id="fig|1117379.3.peg.1716"/>
<keyword evidence="1" id="KW-0472">Membrane</keyword>
<keyword evidence="1" id="KW-0812">Transmembrane</keyword>
<name>K6DNK9_9BACI</name>
<proteinExistence type="predicted"/>
<reference evidence="2 3" key="1">
    <citation type="journal article" date="2012" name="Front. Microbiol.">
        <title>Redundancy and modularity in membrane-associated dissimilatory nitrate reduction in Bacillus.</title>
        <authorList>
            <person name="Heylen K."/>
            <person name="Keltjens J."/>
        </authorList>
    </citation>
    <scope>NUCLEOTIDE SEQUENCE [LARGE SCALE GENOMIC DNA]</scope>
    <source>
        <strain evidence="3">LMG 21833T</strain>
    </source>
</reference>
<accession>K6DNK9</accession>
<dbReference type="Proteomes" id="UP000006316">
    <property type="component" value="Unassembled WGS sequence"/>
</dbReference>
<gene>
    <name evidence="2" type="ORF">BABA_08201</name>
</gene>
<dbReference type="AlphaFoldDB" id="K6DNK9"/>
<dbReference type="RefSeq" id="WP_007084663.1">
    <property type="nucleotide sequence ID" value="NZ_AJLS01000054.1"/>
</dbReference>
<feature type="transmembrane region" description="Helical" evidence="1">
    <location>
        <begin position="125"/>
        <end position="146"/>
    </location>
</feature>
<feature type="transmembrane region" description="Helical" evidence="1">
    <location>
        <begin position="6"/>
        <end position="23"/>
    </location>
</feature>
<keyword evidence="1" id="KW-1133">Transmembrane helix</keyword>
<sequence>MKYNKMFLLAMMLVSWLSLPLLGKKSFRRFYPGALLVCIWVICESLLAKKRVWWRFYEKLIPNVMGEIPFIVGPFFIGSIWILKFTFGNFLRFLVVNLVTDFLFVYPGMIILRNMGVVSLVRMKHYQMGILFMAKSVLMYLFQLFVEKLRKKPKNIIQKILS</sequence>